<keyword evidence="2" id="KW-0328">Glycosyltransferase</keyword>
<keyword evidence="2" id="KW-0808">Transferase</keyword>
<dbReference type="PANTHER" id="PTHR22916:SF3">
    <property type="entry name" value="UDP-GLCNAC:BETAGAL BETA-1,3-N-ACETYLGLUCOSAMINYLTRANSFERASE-LIKE PROTEIN 1"/>
    <property type="match status" value="1"/>
</dbReference>
<dbReference type="RefSeq" id="WP_310536163.1">
    <property type="nucleotide sequence ID" value="NZ_BAAAOC010000015.1"/>
</dbReference>
<dbReference type="Gene3D" id="3.90.550.10">
    <property type="entry name" value="Spore Coat Polysaccharide Biosynthesis Protein SpsA, Chain A"/>
    <property type="match status" value="1"/>
</dbReference>
<gene>
    <name evidence="2" type="ORF">RH857_01270</name>
</gene>
<dbReference type="PANTHER" id="PTHR22916">
    <property type="entry name" value="GLYCOSYLTRANSFERASE"/>
    <property type="match status" value="1"/>
</dbReference>
<dbReference type="InterPro" id="IPR029044">
    <property type="entry name" value="Nucleotide-diphossugar_trans"/>
</dbReference>
<sequence>MSVGTSDNSSLYGTFSQLSEPRLQALALQTRSFTIRDYLAKIVTGGTHGYGELIGSLRSSHLRVMLKPRVAVLLARIVAGQRLFPEDFWNSLVIYECLVRLYGESVLPQEDQLVYLDLLDRAGRADDVGAAVESLRVAQHSPVDAAALVANAALTRNGAGSEEWLKAFNSVLSMDGLAPLTLSPGTAPVLDRLESTSAAASVDGPLVTVVLTTWNPGPWLWTAVRSLTQQTYGNQEILVMDDSSGPQFEPLLNCLLSMDSRIRVITSRENQGTYASRNAAVREHARGVYVTIQDDDDWSHPERIERQVSFSESQGLALGMCRAARVTEDVRFVRRASTFIRRGYPSTMIARATFSEHGYWDPVRRNSDAEYIRRVHRAGKLTRDQGRAPLMLQRDRDGSLSSAEVWEGYSEQSRRWQNWLSAEWHDRSVAIGTSIYMGAGTGLARPYAAPLGLKQSKQTVIETRVNSLIIGDCALGNPNEARIIALAEEQLSEGKTVGLLHVDGLRPLAKTVSKEMAALTRTSGVELLSWSDETVADIAHIVDADALALCDSVQSVVSARCAVMHSSADNVDDLVVNLLHLDSSLQITSIARG</sequence>
<dbReference type="EC" id="2.4.-.-" evidence="2"/>
<evidence type="ECO:0000313" key="2">
    <source>
        <dbReference type="EMBL" id="MDR5710772.1"/>
    </source>
</evidence>
<evidence type="ECO:0000259" key="1">
    <source>
        <dbReference type="Pfam" id="PF00535"/>
    </source>
</evidence>
<organism evidence="2 3">
    <name type="scientific">Nesterenkonia flava</name>
    <dbReference type="NCBI Taxonomy" id="469799"/>
    <lineage>
        <taxon>Bacteria</taxon>
        <taxon>Bacillati</taxon>
        <taxon>Actinomycetota</taxon>
        <taxon>Actinomycetes</taxon>
        <taxon>Micrococcales</taxon>
        <taxon>Micrococcaceae</taxon>
        <taxon>Nesterenkonia</taxon>
    </lineage>
</organism>
<accession>A0ABU1FQ43</accession>
<keyword evidence="3" id="KW-1185">Reference proteome</keyword>
<dbReference type="Proteomes" id="UP001260872">
    <property type="component" value="Unassembled WGS sequence"/>
</dbReference>
<dbReference type="CDD" id="cd00761">
    <property type="entry name" value="Glyco_tranf_GTA_type"/>
    <property type="match status" value="1"/>
</dbReference>
<dbReference type="InterPro" id="IPR001173">
    <property type="entry name" value="Glyco_trans_2-like"/>
</dbReference>
<dbReference type="EMBL" id="JAVKGT010000002">
    <property type="protein sequence ID" value="MDR5710772.1"/>
    <property type="molecule type" value="Genomic_DNA"/>
</dbReference>
<protein>
    <submittedName>
        <fullName evidence="2">Glycosyltransferase family 2 protein</fullName>
        <ecNumber evidence="2">2.4.-.-</ecNumber>
    </submittedName>
</protein>
<name>A0ABU1FQ43_9MICC</name>
<evidence type="ECO:0000313" key="3">
    <source>
        <dbReference type="Proteomes" id="UP001260872"/>
    </source>
</evidence>
<dbReference type="SUPFAM" id="SSF53448">
    <property type="entry name" value="Nucleotide-diphospho-sugar transferases"/>
    <property type="match status" value="1"/>
</dbReference>
<dbReference type="Pfam" id="PF00535">
    <property type="entry name" value="Glycos_transf_2"/>
    <property type="match status" value="1"/>
</dbReference>
<proteinExistence type="predicted"/>
<comment type="caution">
    <text evidence="2">The sequence shown here is derived from an EMBL/GenBank/DDBJ whole genome shotgun (WGS) entry which is preliminary data.</text>
</comment>
<reference evidence="3" key="1">
    <citation type="submission" date="2023-07" db="EMBL/GenBank/DDBJ databases">
        <title>Description of three actinobacteria isolated from air of manufacturing shop in a pharmaceutical factory.</title>
        <authorList>
            <person name="Zhang D.-F."/>
        </authorList>
    </citation>
    <scope>NUCLEOTIDE SEQUENCE [LARGE SCALE GENOMIC DNA]</scope>
    <source>
        <strain evidence="3">CCTCC AB 207010</strain>
    </source>
</reference>
<feature type="domain" description="Glycosyltransferase 2-like" evidence="1">
    <location>
        <begin position="208"/>
        <end position="344"/>
    </location>
</feature>
<dbReference type="GO" id="GO:0016757">
    <property type="term" value="F:glycosyltransferase activity"/>
    <property type="evidence" value="ECO:0007669"/>
    <property type="project" value="UniProtKB-KW"/>
</dbReference>